<evidence type="ECO:0000313" key="3">
    <source>
        <dbReference type="Proteomes" id="UP000807025"/>
    </source>
</evidence>
<accession>A0A9P5ZWY5</accession>
<organism evidence="2 3">
    <name type="scientific">Pleurotus eryngii</name>
    <name type="common">Boletus of the steppes</name>
    <dbReference type="NCBI Taxonomy" id="5323"/>
    <lineage>
        <taxon>Eukaryota</taxon>
        <taxon>Fungi</taxon>
        <taxon>Dikarya</taxon>
        <taxon>Basidiomycota</taxon>
        <taxon>Agaricomycotina</taxon>
        <taxon>Agaricomycetes</taxon>
        <taxon>Agaricomycetidae</taxon>
        <taxon>Agaricales</taxon>
        <taxon>Pleurotineae</taxon>
        <taxon>Pleurotaceae</taxon>
        <taxon>Pleurotus</taxon>
    </lineage>
</organism>
<evidence type="ECO:0000256" key="1">
    <source>
        <dbReference type="SAM" id="Phobius"/>
    </source>
</evidence>
<protein>
    <submittedName>
        <fullName evidence="2">Uncharacterized protein</fullName>
    </submittedName>
</protein>
<sequence>MPLDISTSGRLALLGGKSPMFNVGLFFALLVISASMGMIRITSPQPLLCVLVHIQSSIFDIPELSGLCDSGFDFGLERLNSC</sequence>
<evidence type="ECO:0000313" key="2">
    <source>
        <dbReference type="EMBL" id="KAF9495176.1"/>
    </source>
</evidence>
<keyword evidence="1" id="KW-0812">Transmembrane</keyword>
<reference evidence="2" key="1">
    <citation type="submission" date="2020-11" db="EMBL/GenBank/DDBJ databases">
        <authorList>
            <consortium name="DOE Joint Genome Institute"/>
            <person name="Ahrendt S."/>
            <person name="Riley R."/>
            <person name="Andreopoulos W."/>
            <person name="Labutti K."/>
            <person name="Pangilinan J."/>
            <person name="Ruiz-Duenas F.J."/>
            <person name="Barrasa J.M."/>
            <person name="Sanchez-Garcia M."/>
            <person name="Camarero S."/>
            <person name="Miyauchi S."/>
            <person name="Serrano A."/>
            <person name="Linde D."/>
            <person name="Babiker R."/>
            <person name="Drula E."/>
            <person name="Ayuso-Fernandez I."/>
            <person name="Pacheco R."/>
            <person name="Padilla G."/>
            <person name="Ferreira P."/>
            <person name="Barriuso J."/>
            <person name="Kellner H."/>
            <person name="Castanera R."/>
            <person name="Alfaro M."/>
            <person name="Ramirez L."/>
            <person name="Pisabarro A.G."/>
            <person name="Kuo A."/>
            <person name="Tritt A."/>
            <person name="Lipzen A."/>
            <person name="He G."/>
            <person name="Yan M."/>
            <person name="Ng V."/>
            <person name="Cullen D."/>
            <person name="Martin F."/>
            <person name="Rosso M.-N."/>
            <person name="Henrissat B."/>
            <person name="Hibbett D."/>
            <person name="Martinez A.T."/>
            <person name="Grigoriev I.V."/>
        </authorList>
    </citation>
    <scope>NUCLEOTIDE SEQUENCE</scope>
    <source>
        <strain evidence="2">ATCC 90797</strain>
    </source>
</reference>
<keyword evidence="1" id="KW-1133">Transmembrane helix</keyword>
<comment type="caution">
    <text evidence="2">The sequence shown here is derived from an EMBL/GenBank/DDBJ whole genome shotgun (WGS) entry which is preliminary data.</text>
</comment>
<dbReference type="EMBL" id="MU154564">
    <property type="protein sequence ID" value="KAF9495176.1"/>
    <property type="molecule type" value="Genomic_DNA"/>
</dbReference>
<dbReference type="AlphaFoldDB" id="A0A9P5ZWY5"/>
<dbReference type="Proteomes" id="UP000807025">
    <property type="component" value="Unassembled WGS sequence"/>
</dbReference>
<gene>
    <name evidence="2" type="ORF">BDN71DRAFT_1447799</name>
</gene>
<keyword evidence="1" id="KW-0472">Membrane</keyword>
<name>A0A9P5ZWY5_PLEER</name>
<proteinExistence type="predicted"/>
<feature type="transmembrane region" description="Helical" evidence="1">
    <location>
        <begin position="20"/>
        <end position="39"/>
    </location>
</feature>
<keyword evidence="3" id="KW-1185">Reference proteome</keyword>